<dbReference type="InterPro" id="IPR011059">
    <property type="entry name" value="Metal-dep_hydrolase_composite"/>
</dbReference>
<organism evidence="9 10">
    <name type="scientific">Pleionea litopenaei</name>
    <dbReference type="NCBI Taxonomy" id="3070815"/>
    <lineage>
        <taxon>Bacteria</taxon>
        <taxon>Pseudomonadati</taxon>
        <taxon>Pseudomonadota</taxon>
        <taxon>Gammaproteobacteria</taxon>
        <taxon>Oceanospirillales</taxon>
        <taxon>Pleioneaceae</taxon>
        <taxon>Pleionea</taxon>
    </lineage>
</organism>
<feature type="binding site" evidence="7">
    <location>
        <position position="254"/>
    </location>
    <ligand>
        <name>Fe(3+)</name>
        <dbReference type="ChEBI" id="CHEBI:29034"/>
    </ligand>
</feature>
<keyword evidence="10" id="KW-1185">Reference proteome</keyword>
<evidence type="ECO:0000256" key="2">
    <source>
        <dbReference type="ARBA" id="ARBA00022723"/>
    </source>
</evidence>
<dbReference type="SUPFAM" id="SSF51338">
    <property type="entry name" value="Composite domain of metallo-dependent hydrolases"/>
    <property type="match status" value="1"/>
</dbReference>
<dbReference type="GO" id="GO:0019556">
    <property type="term" value="P:L-histidine catabolic process to glutamate and formamide"/>
    <property type="evidence" value="ECO:0007669"/>
    <property type="project" value="UniProtKB-UniRule"/>
</dbReference>
<comment type="similarity">
    <text evidence="7">Belongs to the metallo-dependent hydrolases superfamily. HutI family.</text>
</comment>
<feature type="binding site" evidence="7">
    <location>
        <position position="93"/>
    </location>
    <ligand>
        <name>4-imidazolone-5-propanoate</name>
        <dbReference type="ChEBI" id="CHEBI:77893"/>
    </ligand>
</feature>
<comment type="subcellular location">
    <subcellularLocation>
        <location evidence="7">Cytoplasm</location>
    </subcellularLocation>
</comment>
<keyword evidence="3 7" id="KW-0378">Hydrolase</keyword>
<gene>
    <name evidence="7 9" type="primary">hutI</name>
    <name evidence="9" type="ORF">Q9312_05260</name>
</gene>
<comment type="pathway">
    <text evidence="7">Amino-acid degradation; L-histidine degradation into L-glutamate; N-formimidoyl-L-glutamate from L-histidine: step 3/3.</text>
</comment>
<dbReference type="EC" id="3.5.2.7" evidence="1 7"/>
<keyword evidence="6 7" id="KW-0408">Iron</keyword>
<feature type="binding site" evidence="7">
    <location>
        <position position="329"/>
    </location>
    <ligand>
        <name>Fe(3+)</name>
        <dbReference type="ChEBI" id="CHEBI:29034"/>
    </ligand>
</feature>
<feature type="binding site" evidence="7">
    <location>
        <position position="257"/>
    </location>
    <ligand>
        <name>4-imidazolone-5-propanoate</name>
        <dbReference type="ChEBI" id="CHEBI:77893"/>
    </ligand>
</feature>
<dbReference type="RefSeq" id="WP_309203538.1">
    <property type="nucleotide sequence ID" value="NZ_CP133548.1"/>
</dbReference>
<dbReference type="Gene3D" id="2.30.40.10">
    <property type="entry name" value="Urease, subunit C, domain 1"/>
    <property type="match status" value="1"/>
</dbReference>
<comment type="function">
    <text evidence="7">Catalyzes the hydrolytic cleavage of the carbon-nitrogen bond in imidazolone-5-propanoate to yield N-formimidoyl-L-glutamate. It is the third step in the universal histidine degradation pathway.</text>
</comment>
<dbReference type="NCBIfam" id="TIGR01224">
    <property type="entry name" value="hutI"/>
    <property type="match status" value="1"/>
</dbReference>
<feature type="binding site" evidence="7">
    <location>
        <position position="84"/>
    </location>
    <ligand>
        <name>Fe(3+)</name>
        <dbReference type="ChEBI" id="CHEBI:29034"/>
    </ligand>
</feature>
<dbReference type="GO" id="GO:0050480">
    <property type="term" value="F:imidazolonepropionase activity"/>
    <property type="evidence" value="ECO:0007669"/>
    <property type="project" value="UniProtKB-UniRule"/>
</dbReference>
<evidence type="ECO:0000256" key="7">
    <source>
        <dbReference type="HAMAP-Rule" id="MF_00372"/>
    </source>
</evidence>
<keyword evidence="2 7" id="KW-0479">Metal-binding</keyword>
<feature type="binding site" evidence="7">
    <location>
        <position position="156"/>
    </location>
    <ligand>
        <name>N-formimidoyl-L-glutamate</name>
        <dbReference type="ChEBI" id="CHEBI:58928"/>
    </ligand>
</feature>
<dbReference type="Pfam" id="PF01979">
    <property type="entry name" value="Amidohydro_1"/>
    <property type="match status" value="1"/>
</dbReference>
<dbReference type="GO" id="GO:0008270">
    <property type="term" value="F:zinc ion binding"/>
    <property type="evidence" value="ECO:0007669"/>
    <property type="project" value="UniProtKB-UniRule"/>
</dbReference>
<dbReference type="GO" id="GO:0005737">
    <property type="term" value="C:cytoplasm"/>
    <property type="evidence" value="ECO:0007669"/>
    <property type="project" value="UniProtKB-SubCell"/>
</dbReference>
<dbReference type="InterPro" id="IPR006680">
    <property type="entry name" value="Amidohydro-rel"/>
</dbReference>
<feature type="binding site" evidence="7">
    <location>
        <position position="86"/>
    </location>
    <ligand>
        <name>Fe(3+)</name>
        <dbReference type="ChEBI" id="CHEBI:29034"/>
    </ligand>
</feature>
<feature type="domain" description="Amidohydrolase-related" evidence="8">
    <location>
        <begin position="76"/>
        <end position="417"/>
    </location>
</feature>
<keyword evidence="5 7" id="KW-0862">Zinc</keyword>
<dbReference type="HAMAP" id="MF_00372">
    <property type="entry name" value="HutI"/>
    <property type="match status" value="1"/>
</dbReference>
<dbReference type="KEGG" id="plei:Q9312_05260"/>
<dbReference type="GO" id="GO:0005506">
    <property type="term" value="F:iron ion binding"/>
    <property type="evidence" value="ECO:0007669"/>
    <property type="project" value="UniProtKB-UniRule"/>
</dbReference>
<evidence type="ECO:0000256" key="3">
    <source>
        <dbReference type="ARBA" id="ARBA00022801"/>
    </source>
</evidence>
<dbReference type="AlphaFoldDB" id="A0AA51X7H6"/>
<feature type="binding site" evidence="7">
    <location>
        <position position="331"/>
    </location>
    <ligand>
        <name>N-formimidoyl-L-glutamate</name>
        <dbReference type="ChEBI" id="CHEBI:58928"/>
    </ligand>
</feature>
<protein>
    <recommendedName>
        <fullName evidence="1 7">Imidazolonepropionase</fullName>
        <ecNumber evidence="1 7">3.5.2.7</ecNumber>
    </recommendedName>
    <alternativeName>
        <fullName evidence="7">Imidazolone-5-propionate hydrolase</fullName>
    </alternativeName>
</protein>
<evidence type="ECO:0000313" key="9">
    <source>
        <dbReference type="EMBL" id="WMS88327.1"/>
    </source>
</evidence>
<comment type="catalytic activity">
    <reaction evidence="7">
        <text>4-imidazolone-5-propanoate + H2O = N-formimidoyl-L-glutamate</text>
        <dbReference type="Rhea" id="RHEA:23660"/>
        <dbReference type="ChEBI" id="CHEBI:15377"/>
        <dbReference type="ChEBI" id="CHEBI:58928"/>
        <dbReference type="ChEBI" id="CHEBI:77893"/>
        <dbReference type="EC" id="3.5.2.7"/>
    </reaction>
</comment>
<name>A0AA51X7H6_9GAMM</name>
<keyword evidence="4 7" id="KW-0369">Histidine metabolism</keyword>
<evidence type="ECO:0000313" key="10">
    <source>
        <dbReference type="Proteomes" id="UP001239782"/>
    </source>
</evidence>
<dbReference type="PANTHER" id="PTHR42752">
    <property type="entry name" value="IMIDAZOLONEPROPIONASE"/>
    <property type="match status" value="1"/>
</dbReference>
<comment type="cofactor">
    <cofactor evidence="7">
        <name>Zn(2+)</name>
        <dbReference type="ChEBI" id="CHEBI:29105"/>
    </cofactor>
    <cofactor evidence="7">
        <name>Fe(3+)</name>
        <dbReference type="ChEBI" id="CHEBI:29034"/>
    </cofactor>
    <text evidence="7">Binds 1 zinc or iron ion per subunit.</text>
</comment>
<feature type="binding site" evidence="7">
    <location>
        <position position="86"/>
    </location>
    <ligand>
        <name>Zn(2+)</name>
        <dbReference type="ChEBI" id="CHEBI:29105"/>
    </ligand>
</feature>
<feature type="binding site" evidence="7">
    <location>
        <position position="333"/>
    </location>
    <ligand>
        <name>N-formimidoyl-L-glutamate</name>
        <dbReference type="ChEBI" id="CHEBI:58928"/>
    </ligand>
</feature>
<reference evidence="9 10" key="1">
    <citation type="submission" date="2023-08" db="EMBL/GenBank/DDBJ databases">
        <title>Pleionea litopenaei sp. nov., isolated from stomach of juvenile Litopenaeus vannamei.</title>
        <authorList>
            <person name="Rho A.M."/>
            <person name="Hwang C.Y."/>
        </authorList>
    </citation>
    <scope>NUCLEOTIDE SEQUENCE [LARGE SCALE GENOMIC DNA]</scope>
    <source>
        <strain evidence="9 10">HL-JVS1</strain>
    </source>
</reference>
<evidence type="ECO:0000256" key="4">
    <source>
        <dbReference type="ARBA" id="ARBA00022808"/>
    </source>
</evidence>
<evidence type="ECO:0000256" key="5">
    <source>
        <dbReference type="ARBA" id="ARBA00022833"/>
    </source>
</evidence>
<feature type="binding site" evidence="7">
    <location>
        <position position="254"/>
    </location>
    <ligand>
        <name>Zn(2+)</name>
        <dbReference type="ChEBI" id="CHEBI:29105"/>
    </ligand>
</feature>
<dbReference type="FunFam" id="3.20.20.140:FF:000007">
    <property type="entry name" value="Imidazolonepropionase"/>
    <property type="match status" value="1"/>
</dbReference>
<dbReference type="Gene3D" id="3.20.20.140">
    <property type="entry name" value="Metal-dependent hydrolases"/>
    <property type="match status" value="1"/>
</dbReference>
<evidence type="ECO:0000256" key="6">
    <source>
        <dbReference type="ARBA" id="ARBA00023004"/>
    </source>
</evidence>
<feature type="binding site" evidence="7">
    <location>
        <position position="156"/>
    </location>
    <ligand>
        <name>4-imidazolone-5-propanoate</name>
        <dbReference type="ChEBI" id="CHEBI:77893"/>
    </ligand>
</feature>
<dbReference type="PANTHER" id="PTHR42752:SF1">
    <property type="entry name" value="IMIDAZOLONEPROPIONASE-RELATED"/>
    <property type="match status" value="1"/>
</dbReference>
<feature type="binding site" evidence="7">
    <location>
        <position position="189"/>
    </location>
    <ligand>
        <name>4-imidazolone-5-propanoate</name>
        <dbReference type="ChEBI" id="CHEBI:77893"/>
    </ligand>
</feature>
<dbReference type="SUPFAM" id="SSF51556">
    <property type="entry name" value="Metallo-dependent hydrolases"/>
    <property type="match status" value="1"/>
</dbReference>
<keyword evidence="7" id="KW-0963">Cytoplasm</keyword>
<evidence type="ECO:0000259" key="8">
    <source>
        <dbReference type="Pfam" id="PF01979"/>
    </source>
</evidence>
<dbReference type="InterPro" id="IPR005920">
    <property type="entry name" value="HutI"/>
</dbReference>
<sequence>MSTNSQSIEAILQADSIWFNANIITFANDRPYGTLENAYLAVKQNAIVAIGKLDSETLSCIEQSNAQCTDLQQRWISPGLIDCHTHIVYGGNRSAEFEQRLQGVSYEEIAKRGGGILSTVNATRAATHEELLESAMKRAQDLLDQGVTTFEVKSGYGLDAATEIKMLEVVKQLQHALPATIVPTFLGAHAVPPEYKGKADEYIDYLCDVLLPDIKKRELADTVDAFCETIGFSYEQVEKLFKSAQQLGMKVKLHAEQLSDQQGTQLATRYSALSVDHLEYLSNEGINALSNSETVAVLLPAAFYFLRETKLPPIQALREQQVPIALATDCNPGSSPCTSILLILNMACTLFQMTPEEALRGVTINAAKALGLLDQVGTIEVGKHADFAVWDIQQPADLSYAIGANPCVGVVHQGKLVLDKLF</sequence>
<dbReference type="Proteomes" id="UP001239782">
    <property type="component" value="Chromosome"/>
</dbReference>
<accession>A0AA51X7H6</accession>
<dbReference type="CDD" id="cd01296">
    <property type="entry name" value="Imidazolone-5PH"/>
    <property type="match status" value="1"/>
</dbReference>
<dbReference type="EMBL" id="CP133548">
    <property type="protein sequence ID" value="WMS88327.1"/>
    <property type="molecule type" value="Genomic_DNA"/>
</dbReference>
<evidence type="ECO:0000256" key="1">
    <source>
        <dbReference type="ARBA" id="ARBA00012864"/>
    </source>
</evidence>
<proteinExistence type="inferred from homology"/>
<feature type="binding site" evidence="7">
    <location>
        <position position="84"/>
    </location>
    <ligand>
        <name>Zn(2+)</name>
        <dbReference type="ChEBI" id="CHEBI:29105"/>
    </ligand>
</feature>
<dbReference type="InterPro" id="IPR032466">
    <property type="entry name" value="Metal_Hydrolase"/>
</dbReference>
<feature type="binding site" evidence="7">
    <location>
        <position position="334"/>
    </location>
    <ligand>
        <name>4-imidazolone-5-propanoate</name>
        <dbReference type="ChEBI" id="CHEBI:77893"/>
    </ligand>
</feature>
<feature type="binding site" evidence="7">
    <location>
        <position position="329"/>
    </location>
    <ligand>
        <name>Zn(2+)</name>
        <dbReference type="ChEBI" id="CHEBI:29105"/>
    </ligand>
</feature>